<evidence type="ECO:0000256" key="5">
    <source>
        <dbReference type="ARBA" id="ARBA00022889"/>
    </source>
</evidence>
<dbReference type="InterPro" id="IPR002126">
    <property type="entry name" value="Cadherin-like_dom"/>
</dbReference>
<keyword evidence="4 9" id="KW-0106">Calcium</keyword>
<dbReference type="PANTHER" id="PTHR24028">
    <property type="entry name" value="CADHERIN-87A"/>
    <property type="match status" value="1"/>
</dbReference>
<dbReference type="GO" id="GO:0005509">
    <property type="term" value="F:calcium ion binding"/>
    <property type="evidence" value="ECO:0007669"/>
    <property type="project" value="UniProtKB-UniRule"/>
</dbReference>
<dbReference type="PRINTS" id="PR00205">
    <property type="entry name" value="CADHERIN"/>
</dbReference>
<dbReference type="Pfam" id="PF08266">
    <property type="entry name" value="Cadherin_2"/>
    <property type="match status" value="1"/>
</dbReference>
<feature type="chain" id="PRO_5017311308" description="Cadherin domain-containing protein" evidence="11">
    <location>
        <begin position="30"/>
        <end position="243"/>
    </location>
</feature>
<name>A0A3B5ABD7_9TELE</name>
<dbReference type="AlphaFoldDB" id="A0A3B5ABD7"/>
<evidence type="ECO:0000256" key="9">
    <source>
        <dbReference type="PROSITE-ProRule" id="PRU00043"/>
    </source>
</evidence>
<keyword evidence="5" id="KW-0130">Cell adhesion</keyword>
<dbReference type="GO" id="GO:0009653">
    <property type="term" value="P:anatomical structure morphogenesis"/>
    <property type="evidence" value="ECO:0007669"/>
    <property type="project" value="UniProtKB-ARBA"/>
</dbReference>
<dbReference type="Gene3D" id="2.60.40.60">
    <property type="entry name" value="Cadherins"/>
    <property type="match status" value="1"/>
</dbReference>
<dbReference type="SUPFAM" id="SSF49313">
    <property type="entry name" value="Cadherin-like"/>
    <property type="match status" value="2"/>
</dbReference>
<evidence type="ECO:0000256" key="6">
    <source>
        <dbReference type="ARBA" id="ARBA00022989"/>
    </source>
</evidence>
<dbReference type="STRING" id="144197.ENSSPAP00000017686"/>
<dbReference type="PANTHER" id="PTHR24028:SF296">
    <property type="entry name" value="PROTOCADHERIN 1 GAMMA 11 PRECURSOR-RELATED"/>
    <property type="match status" value="1"/>
</dbReference>
<evidence type="ECO:0000256" key="1">
    <source>
        <dbReference type="ARBA" id="ARBA00004167"/>
    </source>
</evidence>
<evidence type="ECO:0000256" key="3">
    <source>
        <dbReference type="ARBA" id="ARBA00022737"/>
    </source>
</evidence>
<dbReference type="InterPro" id="IPR050174">
    <property type="entry name" value="Protocadherin/Cadherin-CA"/>
</dbReference>
<dbReference type="GeneTree" id="ENSGT00940000164468"/>
<evidence type="ECO:0000256" key="7">
    <source>
        <dbReference type="ARBA" id="ARBA00023136"/>
    </source>
</evidence>
<dbReference type="Ensembl" id="ENSSPAT00000017960.1">
    <property type="protein sequence ID" value="ENSSPAP00000017686.1"/>
    <property type="gene ID" value="ENSSPAG00000013361.1"/>
</dbReference>
<evidence type="ECO:0000256" key="8">
    <source>
        <dbReference type="ARBA" id="ARBA00023180"/>
    </source>
</evidence>
<evidence type="ECO:0000256" key="2">
    <source>
        <dbReference type="ARBA" id="ARBA00022692"/>
    </source>
</evidence>
<dbReference type="GO" id="GO:0005886">
    <property type="term" value="C:plasma membrane"/>
    <property type="evidence" value="ECO:0007669"/>
    <property type="project" value="InterPro"/>
</dbReference>
<feature type="transmembrane region" description="Helical" evidence="10">
    <location>
        <begin position="217"/>
        <end position="239"/>
    </location>
</feature>
<proteinExistence type="predicted"/>
<dbReference type="InterPro" id="IPR020894">
    <property type="entry name" value="Cadherin_CS"/>
</dbReference>
<evidence type="ECO:0000259" key="12">
    <source>
        <dbReference type="PROSITE" id="PS50268"/>
    </source>
</evidence>
<dbReference type="CDD" id="cd11304">
    <property type="entry name" value="Cadherin_repeat"/>
    <property type="match status" value="1"/>
</dbReference>
<feature type="signal peptide" evidence="11">
    <location>
        <begin position="1"/>
        <end position="29"/>
    </location>
</feature>
<organism evidence="13">
    <name type="scientific">Stegastes partitus</name>
    <name type="common">bicolor damselfish</name>
    <dbReference type="NCBI Taxonomy" id="144197"/>
    <lineage>
        <taxon>Eukaryota</taxon>
        <taxon>Metazoa</taxon>
        <taxon>Chordata</taxon>
        <taxon>Craniata</taxon>
        <taxon>Vertebrata</taxon>
        <taxon>Euteleostomi</taxon>
        <taxon>Actinopterygii</taxon>
        <taxon>Neopterygii</taxon>
        <taxon>Teleostei</taxon>
        <taxon>Neoteleostei</taxon>
        <taxon>Acanthomorphata</taxon>
        <taxon>Ovalentaria</taxon>
        <taxon>Pomacentridae</taxon>
        <taxon>Stegastes</taxon>
    </lineage>
</organism>
<protein>
    <recommendedName>
        <fullName evidence="12">Cadherin domain-containing protein</fullName>
    </recommendedName>
</protein>
<accession>A0A3B5ABD7</accession>
<feature type="domain" description="Cadherin" evidence="12">
    <location>
        <begin position="34"/>
        <end position="133"/>
    </location>
</feature>
<dbReference type="PROSITE" id="PS50268">
    <property type="entry name" value="CADHERIN_2"/>
    <property type="match status" value="1"/>
</dbReference>
<dbReference type="FunFam" id="2.60.40.60:FF:000006">
    <property type="entry name" value="Protocadherin alpha 2"/>
    <property type="match status" value="1"/>
</dbReference>
<evidence type="ECO:0000256" key="11">
    <source>
        <dbReference type="SAM" id="SignalP"/>
    </source>
</evidence>
<keyword evidence="7 10" id="KW-0472">Membrane</keyword>
<reference evidence="13" key="1">
    <citation type="submission" date="2023-09" db="UniProtKB">
        <authorList>
            <consortium name="Ensembl"/>
        </authorList>
    </citation>
    <scope>IDENTIFICATION</scope>
</reference>
<dbReference type="InterPro" id="IPR013164">
    <property type="entry name" value="Cadherin_N"/>
</dbReference>
<comment type="subcellular location">
    <subcellularLocation>
        <location evidence="1">Membrane</location>
        <topology evidence="1">Single-pass membrane protein</topology>
    </subcellularLocation>
</comment>
<evidence type="ECO:0000256" key="4">
    <source>
        <dbReference type="ARBA" id="ARBA00022837"/>
    </source>
</evidence>
<dbReference type="GO" id="GO:0007156">
    <property type="term" value="P:homophilic cell adhesion via plasma membrane adhesion molecules"/>
    <property type="evidence" value="ECO:0007669"/>
    <property type="project" value="InterPro"/>
</dbReference>
<evidence type="ECO:0000256" key="10">
    <source>
        <dbReference type="SAM" id="Phobius"/>
    </source>
</evidence>
<dbReference type="PROSITE" id="PS00232">
    <property type="entry name" value="CADHERIN_1"/>
    <property type="match status" value="1"/>
</dbReference>
<keyword evidence="2 10" id="KW-0812">Transmembrane</keyword>
<dbReference type="InterPro" id="IPR015919">
    <property type="entry name" value="Cadherin-like_sf"/>
</dbReference>
<keyword evidence="3" id="KW-0677">Repeat</keyword>
<keyword evidence="11" id="KW-0732">Signal</keyword>
<evidence type="ECO:0000313" key="13">
    <source>
        <dbReference type="Ensembl" id="ENSSPAP00000017686.1"/>
    </source>
</evidence>
<keyword evidence="8" id="KW-0325">Glycoprotein</keyword>
<keyword evidence="6 10" id="KW-1133">Transmembrane helix</keyword>
<sequence length="243" mass="27860">LTSRVLSRRTMRRQVLLFISVLFVSPVLGQVSYSINEEMSVGSVVGRIAEDLGLDVERLKSRKARVFFGDSREYIELNKDRGVLLIKERIDRETFCGQTVPCAMHFQIILEKPVEFYRIIVEIVDINDNPPVFEKGDIRFKISESAVTGSKFDLEGAVDLDFCSLNSLGRCCLRCCCCSIFTAVPPLHFDVLQRKGRRRSHCLRLWGRYTRLGRTTIVLFLPICGLFFLNLQFGCLFVVQEDF</sequence>